<dbReference type="InterPro" id="IPR015854">
    <property type="entry name" value="ABC_transpr_LolD-like"/>
</dbReference>
<dbReference type="InterPro" id="IPR017871">
    <property type="entry name" value="ABC_transporter-like_CS"/>
</dbReference>
<keyword evidence="3" id="KW-0547">Nucleotide-binding</keyword>
<dbReference type="CDD" id="cd03255">
    <property type="entry name" value="ABC_MJ0796_LolCDE_FtsE"/>
    <property type="match status" value="1"/>
</dbReference>
<proteinExistence type="inferred from homology"/>
<dbReference type="InterPro" id="IPR003593">
    <property type="entry name" value="AAA+_ATPase"/>
</dbReference>
<dbReference type="InterPro" id="IPR003439">
    <property type="entry name" value="ABC_transporter-like_ATP-bd"/>
</dbReference>
<dbReference type="Gene3D" id="3.40.50.300">
    <property type="entry name" value="P-loop containing nucleotide triphosphate hydrolases"/>
    <property type="match status" value="1"/>
</dbReference>
<comment type="caution">
    <text evidence="6">The sequence shown here is derived from an EMBL/GenBank/DDBJ whole genome shotgun (WGS) entry which is preliminary data.</text>
</comment>
<keyword evidence="2" id="KW-0813">Transport</keyword>
<evidence type="ECO:0000256" key="4">
    <source>
        <dbReference type="ARBA" id="ARBA00022840"/>
    </source>
</evidence>
<dbReference type="EMBL" id="NRRL01000040">
    <property type="protein sequence ID" value="MBK1669154.1"/>
    <property type="molecule type" value="Genomic_DNA"/>
</dbReference>
<keyword evidence="7" id="KW-1185">Reference proteome</keyword>
<protein>
    <submittedName>
        <fullName evidence="6">ABC transporter</fullName>
    </submittedName>
</protein>
<dbReference type="RefSeq" id="WP_200341482.1">
    <property type="nucleotide sequence ID" value="NZ_NRRL01000040.1"/>
</dbReference>
<gene>
    <name evidence="6" type="ORF">CKO28_14040</name>
</gene>
<organism evidence="6 7">
    <name type="scientific">Rhodovibrio sodomensis</name>
    <dbReference type="NCBI Taxonomy" id="1088"/>
    <lineage>
        <taxon>Bacteria</taxon>
        <taxon>Pseudomonadati</taxon>
        <taxon>Pseudomonadota</taxon>
        <taxon>Alphaproteobacteria</taxon>
        <taxon>Rhodospirillales</taxon>
        <taxon>Rhodovibrionaceae</taxon>
        <taxon>Rhodovibrio</taxon>
    </lineage>
</organism>
<evidence type="ECO:0000259" key="5">
    <source>
        <dbReference type="PROSITE" id="PS50893"/>
    </source>
</evidence>
<dbReference type="PROSITE" id="PS00211">
    <property type="entry name" value="ABC_TRANSPORTER_1"/>
    <property type="match status" value="1"/>
</dbReference>
<comment type="similarity">
    <text evidence="1">Belongs to the ABC transporter superfamily.</text>
</comment>
<dbReference type="PROSITE" id="PS50893">
    <property type="entry name" value="ABC_TRANSPORTER_2"/>
    <property type="match status" value="1"/>
</dbReference>
<dbReference type="PANTHER" id="PTHR24220">
    <property type="entry name" value="IMPORT ATP-BINDING PROTEIN"/>
    <property type="match status" value="1"/>
</dbReference>
<dbReference type="SMART" id="SM00382">
    <property type="entry name" value="AAA"/>
    <property type="match status" value="1"/>
</dbReference>
<dbReference type="Pfam" id="PF00005">
    <property type="entry name" value="ABC_tran"/>
    <property type="match status" value="1"/>
</dbReference>
<evidence type="ECO:0000313" key="6">
    <source>
        <dbReference type="EMBL" id="MBK1669154.1"/>
    </source>
</evidence>
<dbReference type="InterPro" id="IPR017911">
    <property type="entry name" value="MacB-like_ATP-bd"/>
</dbReference>
<feature type="domain" description="ABC transporter" evidence="5">
    <location>
        <begin position="10"/>
        <end position="230"/>
    </location>
</feature>
<accession>A0ABS1DH35</accession>
<name>A0ABS1DH35_9PROT</name>
<dbReference type="SUPFAM" id="SSF52540">
    <property type="entry name" value="P-loop containing nucleoside triphosphate hydrolases"/>
    <property type="match status" value="1"/>
</dbReference>
<evidence type="ECO:0000256" key="2">
    <source>
        <dbReference type="ARBA" id="ARBA00022448"/>
    </source>
</evidence>
<dbReference type="PANTHER" id="PTHR24220:SF689">
    <property type="entry name" value="LIPOPROTEIN-RELEASING SYSTEM ATP-BINDING PROTEIN LOLD"/>
    <property type="match status" value="1"/>
</dbReference>
<reference evidence="6 7" key="1">
    <citation type="journal article" date="2020" name="Microorganisms">
        <title>Osmotic Adaptation and Compatible Solute Biosynthesis of Phototrophic Bacteria as Revealed from Genome Analyses.</title>
        <authorList>
            <person name="Imhoff J.F."/>
            <person name="Rahn T."/>
            <person name="Kunzel S."/>
            <person name="Keller A."/>
            <person name="Neulinger S.C."/>
        </authorList>
    </citation>
    <scope>NUCLEOTIDE SEQUENCE [LARGE SCALE GENOMIC DNA]</scope>
    <source>
        <strain evidence="6 7">DSM 9895</strain>
    </source>
</reference>
<evidence type="ECO:0000256" key="3">
    <source>
        <dbReference type="ARBA" id="ARBA00022741"/>
    </source>
</evidence>
<evidence type="ECO:0000256" key="1">
    <source>
        <dbReference type="ARBA" id="ARBA00005417"/>
    </source>
</evidence>
<evidence type="ECO:0000313" key="7">
    <source>
        <dbReference type="Proteomes" id="UP001296873"/>
    </source>
</evidence>
<dbReference type="InterPro" id="IPR027417">
    <property type="entry name" value="P-loop_NTPase"/>
</dbReference>
<sequence>MSNGTGGAALALAELRKTFHQGRTDLHVLNGAALSVQGGEMVALVGPSGSGKSTLMHIAGLLERPDAGQVVVQGQDVSTAGDGERTRTRRARIGFVYQHHHLLPEFSARENVVLPQMIAGTGRRAARTRAGELLELVGLAERMDHRPAELSGGEQQRVAVARALANNPSVLLADEPTGNLDPTTSARVFDVLTAIVREAGVAALVATHNLELAGQMDRTLRLQDGVLVEA</sequence>
<dbReference type="Proteomes" id="UP001296873">
    <property type="component" value="Unassembled WGS sequence"/>
</dbReference>
<keyword evidence="4" id="KW-0067">ATP-binding</keyword>